<evidence type="ECO:0000313" key="1">
    <source>
        <dbReference type="EMBL" id="OPC76620.1"/>
    </source>
</evidence>
<keyword evidence="2" id="KW-1185">Reference proteome</keyword>
<name>A0A1T3NIW0_9ACTN</name>
<dbReference type="RefSeq" id="WP_078982458.1">
    <property type="nucleotide sequence ID" value="NZ_MWQN01000005.1"/>
</dbReference>
<protein>
    <submittedName>
        <fullName evidence="1">Uncharacterized protein</fullName>
    </submittedName>
</protein>
<gene>
    <name evidence="1" type="ORF">B4N89_44830</name>
</gene>
<dbReference type="Proteomes" id="UP000190037">
    <property type="component" value="Unassembled WGS sequence"/>
</dbReference>
<sequence>MSFTPRWTRNADPVTVEDRMDLEDDLERDADGTRAFGAMLRSWAHPEPGVARGPHVAAFALAAAAALVEGAGGTCAGPRYRARESAVELSEIADRVATAIIDLERAGDGDLAARDTLALRLGFQAEHASWLVALAARVADEALALSPDDPAARADLATAAALARSVPRAARACVAGCVARVEELGLPGEPFDEATARIDQHEATIEIAARRLTHEVAR</sequence>
<reference evidence="1 2" key="1">
    <citation type="submission" date="2017-03" db="EMBL/GenBank/DDBJ databases">
        <title>Draft genome sequence of Streptomyces scabrisporus NF3, endophyte isolated from Amphipterygium adstringens.</title>
        <authorList>
            <person name="Vazquez M."/>
            <person name="Ceapa C.D."/>
            <person name="Rodriguez Luna D."/>
            <person name="Sanchez Esquivel S."/>
        </authorList>
    </citation>
    <scope>NUCLEOTIDE SEQUENCE [LARGE SCALE GENOMIC DNA]</scope>
    <source>
        <strain evidence="1 2">NF3</strain>
    </source>
</reference>
<proteinExistence type="predicted"/>
<dbReference type="OrthoDB" id="9837879at2"/>
<organism evidence="1 2">
    <name type="scientific">Embleya scabrispora</name>
    <dbReference type="NCBI Taxonomy" id="159449"/>
    <lineage>
        <taxon>Bacteria</taxon>
        <taxon>Bacillati</taxon>
        <taxon>Actinomycetota</taxon>
        <taxon>Actinomycetes</taxon>
        <taxon>Kitasatosporales</taxon>
        <taxon>Streptomycetaceae</taxon>
        <taxon>Embleya</taxon>
    </lineage>
</organism>
<dbReference type="EMBL" id="MWQN01000005">
    <property type="protein sequence ID" value="OPC76620.1"/>
    <property type="molecule type" value="Genomic_DNA"/>
</dbReference>
<dbReference type="AlphaFoldDB" id="A0A1T3NIW0"/>
<comment type="caution">
    <text evidence="1">The sequence shown here is derived from an EMBL/GenBank/DDBJ whole genome shotgun (WGS) entry which is preliminary data.</text>
</comment>
<evidence type="ECO:0000313" key="2">
    <source>
        <dbReference type="Proteomes" id="UP000190037"/>
    </source>
</evidence>
<accession>A0A1T3NIW0</accession>